<evidence type="ECO:0000259" key="4">
    <source>
        <dbReference type="PROSITE" id="PS01124"/>
    </source>
</evidence>
<evidence type="ECO:0000256" key="1">
    <source>
        <dbReference type="ARBA" id="ARBA00023015"/>
    </source>
</evidence>
<accession>A0ABW6BJ56</accession>
<dbReference type="InterPro" id="IPR009057">
    <property type="entry name" value="Homeodomain-like_sf"/>
</dbReference>
<reference evidence="6" key="1">
    <citation type="journal article" date="2019" name="Int. J. Syst. Evol. Microbiol.">
        <title>The Global Catalogue of Microorganisms (GCM) 10K type strain sequencing project: providing services to taxonomists for standard genome sequencing and annotation.</title>
        <authorList>
            <consortium name="The Broad Institute Genomics Platform"/>
            <consortium name="The Broad Institute Genome Sequencing Center for Infectious Disease"/>
            <person name="Wu L."/>
            <person name="Ma J."/>
        </authorList>
    </citation>
    <scope>NUCLEOTIDE SEQUENCE [LARGE SCALE GENOMIC DNA]</scope>
    <source>
        <strain evidence="6">KCTC 22814</strain>
    </source>
</reference>
<dbReference type="RefSeq" id="WP_320186524.1">
    <property type="nucleotide sequence ID" value="NZ_CP138332.1"/>
</dbReference>
<dbReference type="EMBL" id="JBHUPB010000012">
    <property type="protein sequence ID" value="MFD2969312.1"/>
    <property type="molecule type" value="Genomic_DNA"/>
</dbReference>
<dbReference type="PANTHER" id="PTHR46796">
    <property type="entry name" value="HTH-TYPE TRANSCRIPTIONAL ACTIVATOR RHAS-RELATED"/>
    <property type="match status" value="1"/>
</dbReference>
<keyword evidence="3" id="KW-0804">Transcription</keyword>
<comment type="caution">
    <text evidence="5">The sequence shown here is derived from an EMBL/GenBank/DDBJ whole genome shotgun (WGS) entry which is preliminary data.</text>
</comment>
<organism evidence="5 6">
    <name type="scientific">Sphingobacterium bambusae</name>
    <dbReference type="NCBI Taxonomy" id="662858"/>
    <lineage>
        <taxon>Bacteria</taxon>
        <taxon>Pseudomonadati</taxon>
        <taxon>Bacteroidota</taxon>
        <taxon>Sphingobacteriia</taxon>
        <taxon>Sphingobacteriales</taxon>
        <taxon>Sphingobacteriaceae</taxon>
        <taxon>Sphingobacterium</taxon>
    </lineage>
</organism>
<dbReference type="InterPro" id="IPR018060">
    <property type="entry name" value="HTH_AraC"/>
</dbReference>
<keyword evidence="2" id="KW-0238">DNA-binding</keyword>
<dbReference type="InterPro" id="IPR054015">
    <property type="entry name" value="ExsA-like_N"/>
</dbReference>
<protein>
    <submittedName>
        <fullName evidence="5">Helix-turn-helix domain-containing protein</fullName>
    </submittedName>
</protein>
<dbReference type="Pfam" id="PF22200">
    <property type="entry name" value="ExsA_N"/>
    <property type="match status" value="1"/>
</dbReference>
<dbReference type="Proteomes" id="UP001597525">
    <property type="component" value="Unassembled WGS sequence"/>
</dbReference>
<dbReference type="PROSITE" id="PS01124">
    <property type="entry name" value="HTH_ARAC_FAMILY_2"/>
    <property type="match status" value="1"/>
</dbReference>
<sequence>MSNLFTSAIVYSLDTATQTEYDNILTEHVMLFQLSGEMTFETSEQKIVAQPGQIYLVRKHQFVKATKKPMGGQAYHAYLFILKDDVLRQYALEKGITVPQRSAFDSKHFLLSKSLIFDSLISSFSFHARSTLEVDHPLSALKVREAIEILLLTNPQLENFLFDFSEPFKIDLEKFMLANYKFNVGMEHFATLTGRSLATFKRDFLKVFGETPGRWLHHARLKEAHYQIQKHNKKPSEIFLEVGFESFAHFSNAFKAKYGYTPKSIAPSV</sequence>
<evidence type="ECO:0000256" key="2">
    <source>
        <dbReference type="ARBA" id="ARBA00023125"/>
    </source>
</evidence>
<name>A0ABW6BJ56_9SPHI</name>
<dbReference type="PANTHER" id="PTHR46796:SF12">
    <property type="entry name" value="HTH-TYPE DNA-BINDING TRANSCRIPTIONAL ACTIVATOR EUTR"/>
    <property type="match status" value="1"/>
</dbReference>
<evidence type="ECO:0000313" key="6">
    <source>
        <dbReference type="Proteomes" id="UP001597525"/>
    </source>
</evidence>
<dbReference type="InterPro" id="IPR050204">
    <property type="entry name" value="AraC_XylS_family_regulators"/>
</dbReference>
<dbReference type="SUPFAM" id="SSF46689">
    <property type="entry name" value="Homeodomain-like"/>
    <property type="match status" value="1"/>
</dbReference>
<keyword evidence="1" id="KW-0805">Transcription regulation</keyword>
<keyword evidence="6" id="KW-1185">Reference proteome</keyword>
<dbReference type="SMART" id="SM00342">
    <property type="entry name" value="HTH_ARAC"/>
    <property type="match status" value="1"/>
</dbReference>
<gene>
    <name evidence="5" type="ORF">ACFS7Y_18095</name>
</gene>
<proteinExistence type="predicted"/>
<evidence type="ECO:0000313" key="5">
    <source>
        <dbReference type="EMBL" id="MFD2969312.1"/>
    </source>
</evidence>
<evidence type="ECO:0000256" key="3">
    <source>
        <dbReference type="ARBA" id="ARBA00023163"/>
    </source>
</evidence>
<dbReference type="Pfam" id="PF12833">
    <property type="entry name" value="HTH_18"/>
    <property type="match status" value="1"/>
</dbReference>
<feature type="domain" description="HTH araC/xylS-type" evidence="4">
    <location>
        <begin position="170"/>
        <end position="268"/>
    </location>
</feature>
<dbReference type="Gene3D" id="1.10.10.60">
    <property type="entry name" value="Homeodomain-like"/>
    <property type="match status" value="1"/>
</dbReference>